<dbReference type="SFLD" id="SFLDG01082">
    <property type="entry name" value="B12-binding_domain_containing"/>
    <property type="match status" value="1"/>
</dbReference>
<dbReference type="PANTHER" id="PTHR43409">
    <property type="entry name" value="ANAEROBIC MAGNESIUM-PROTOPORPHYRIN IX MONOMETHYL ESTER CYCLASE-RELATED"/>
    <property type="match status" value="1"/>
</dbReference>
<dbReference type="InterPro" id="IPR058240">
    <property type="entry name" value="rSAM_sf"/>
</dbReference>
<evidence type="ECO:0000256" key="5">
    <source>
        <dbReference type="ARBA" id="ARBA00023014"/>
    </source>
</evidence>
<keyword evidence="5" id="KW-0411">Iron-sulfur</keyword>
<keyword evidence="4" id="KW-0408">Iron</keyword>
<dbReference type="SFLD" id="SFLDF00324">
    <property type="entry name" value="bacteriocin_maturation"/>
    <property type="match status" value="1"/>
</dbReference>
<comment type="cofactor">
    <cofactor evidence="1">
        <name>[4Fe-4S] cluster</name>
        <dbReference type="ChEBI" id="CHEBI:49883"/>
    </cofactor>
</comment>
<protein>
    <submittedName>
        <fullName evidence="8">Radical SAM protein</fullName>
    </submittedName>
</protein>
<evidence type="ECO:0000313" key="8">
    <source>
        <dbReference type="EMBL" id="MEK7954220.1"/>
    </source>
</evidence>
<dbReference type="InterPro" id="IPR006638">
    <property type="entry name" value="Elp3/MiaA/NifB-like_rSAM"/>
</dbReference>
<comment type="caution">
    <text evidence="8">The sequence shown here is derived from an EMBL/GenBank/DDBJ whole genome shotgun (WGS) entry which is preliminary data.</text>
</comment>
<reference evidence="8 9" key="1">
    <citation type="submission" date="2024-04" db="EMBL/GenBank/DDBJ databases">
        <title>Luteolibacter sp. isolated from soil.</title>
        <authorList>
            <person name="An J."/>
        </authorList>
    </citation>
    <scope>NUCLEOTIDE SEQUENCE [LARGE SCALE GENOMIC DNA]</scope>
    <source>
        <strain evidence="8 9">Y139</strain>
    </source>
</reference>
<evidence type="ECO:0000259" key="7">
    <source>
        <dbReference type="PROSITE" id="PS51918"/>
    </source>
</evidence>
<dbReference type="Pfam" id="PF04055">
    <property type="entry name" value="Radical_SAM"/>
    <property type="match status" value="1"/>
</dbReference>
<feature type="domain" description="B12-binding" evidence="6">
    <location>
        <begin position="57"/>
        <end position="194"/>
    </location>
</feature>
<dbReference type="Gene3D" id="3.40.50.280">
    <property type="entry name" value="Cobalamin-binding domain"/>
    <property type="match status" value="1"/>
</dbReference>
<accession>A0ABU9B2I2</accession>
<dbReference type="PROSITE" id="PS51918">
    <property type="entry name" value="RADICAL_SAM"/>
    <property type="match status" value="1"/>
</dbReference>
<dbReference type="InterPro" id="IPR023404">
    <property type="entry name" value="rSAM_horseshoe"/>
</dbReference>
<sequence length="602" mass="68231">MNSVLVAALPWNLADMMSVQVAALKSFLTSKGIDALGRHYYLGTDRFFSDEEIDLIHSRFLGDHLYGMLLFPECSEAIGARIYEKSGGKMDPRSCLERIRAFTESVADDIVALGPALVGFTTTHMQYLGSIATAKAVRERMPDTKFVLGGLALHGEPARNTLALFPWIDFIVVGEGESALWRLSQHIRGDRPIEEVPQVIYQVNGIIQENPSIESIGDIDDLPFPDYSDYFVQLKARSRSITPRATVEMVRGCRWGRCSFCIEGLPTRGGFRTKTPTRVVKEIQRYVEDYQILDFVTSDPDVAFNAPIFEEISNLGYDLSFMVELSGLVRVPQFDVMIAAGVQTVQIGIESFSPGLLKSFNKGVSLAKYVELLRYCAERGIKLVYNNIYRSPFEVQQNLEESVENMRRLMYFQPPRLSEFRVSVGSAIMNDYQKYGIKRLLPSDEVIGYPDEIAARVGMLISFNAGFGFERADGVQDPDHGPYLELLEEWRSMWLLKPRRRARRGLNFVRIDHQIGNECYQVEISNALEISLFEFCQKLRSRRELRSKFSDVAPEELDAAIERLWDRHLLFRTAEECIALVSLSSSRESFSQIAESTLSEAN</sequence>
<evidence type="ECO:0000256" key="1">
    <source>
        <dbReference type="ARBA" id="ARBA00001966"/>
    </source>
</evidence>
<keyword evidence="2" id="KW-0949">S-adenosyl-L-methionine</keyword>
<dbReference type="RefSeq" id="WP_341407988.1">
    <property type="nucleotide sequence ID" value="NZ_JBBUKT010000017.1"/>
</dbReference>
<feature type="domain" description="Radical SAM core" evidence="7">
    <location>
        <begin position="239"/>
        <end position="456"/>
    </location>
</feature>
<dbReference type="Proteomes" id="UP001371305">
    <property type="component" value="Unassembled WGS sequence"/>
</dbReference>
<evidence type="ECO:0000256" key="2">
    <source>
        <dbReference type="ARBA" id="ARBA00022691"/>
    </source>
</evidence>
<dbReference type="PROSITE" id="PS51332">
    <property type="entry name" value="B12_BINDING"/>
    <property type="match status" value="1"/>
</dbReference>
<proteinExistence type="predicted"/>
<gene>
    <name evidence="8" type="ORF">WKV53_27125</name>
</gene>
<dbReference type="SMART" id="SM00729">
    <property type="entry name" value="Elp3"/>
    <property type="match status" value="1"/>
</dbReference>
<evidence type="ECO:0000256" key="4">
    <source>
        <dbReference type="ARBA" id="ARBA00023004"/>
    </source>
</evidence>
<dbReference type="SUPFAM" id="SSF102114">
    <property type="entry name" value="Radical SAM enzymes"/>
    <property type="match status" value="1"/>
</dbReference>
<dbReference type="InterPro" id="IPR007197">
    <property type="entry name" value="rSAM"/>
</dbReference>
<evidence type="ECO:0000313" key="9">
    <source>
        <dbReference type="Proteomes" id="UP001371305"/>
    </source>
</evidence>
<dbReference type="InterPro" id="IPR006158">
    <property type="entry name" value="Cobalamin-bd"/>
</dbReference>
<keyword evidence="9" id="KW-1185">Reference proteome</keyword>
<dbReference type="InterPro" id="IPR051198">
    <property type="entry name" value="BchE-like"/>
</dbReference>
<name>A0ABU9B2I2_9BACT</name>
<dbReference type="InterPro" id="IPR023984">
    <property type="entry name" value="rSAM_ocin_1"/>
</dbReference>
<evidence type="ECO:0000256" key="3">
    <source>
        <dbReference type="ARBA" id="ARBA00022723"/>
    </source>
</evidence>
<organism evidence="8 9">
    <name type="scientific">Luteolibacter soli</name>
    <dbReference type="NCBI Taxonomy" id="3135280"/>
    <lineage>
        <taxon>Bacteria</taxon>
        <taxon>Pseudomonadati</taxon>
        <taxon>Verrucomicrobiota</taxon>
        <taxon>Verrucomicrobiia</taxon>
        <taxon>Verrucomicrobiales</taxon>
        <taxon>Verrucomicrobiaceae</taxon>
        <taxon>Luteolibacter</taxon>
    </lineage>
</organism>
<dbReference type="Gene3D" id="3.80.30.20">
    <property type="entry name" value="tm_1862 like domain"/>
    <property type="match status" value="1"/>
</dbReference>
<dbReference type="SFLD" id="SFLDS00029">
    <property type="entry name" value="Radical_SAM"/>
    <property type="match status" value="1"/>
</dbReference>
<evidence type="ECO:0000259" key="6">
    <source>
        <dbReference type="PROSITE" id="PS51332"/>
    </source>
</evidence>
<dbReference type="EMBL" id="JBBUKT010000017">
    <property type="protein sequence ID" value="MEK7954220.1"/>
    <property type="molecule type" value="Genomic_DNA"/>
</dbReference>
<keyword evidence="3" id="KW-0479">Metal-binding</keyword>